<sequence length="57" mass="6660">MAETSVPLFEMEKMIEKIVAASLEKFMRFDKGKEKVVIEDDEKAKDEFEKRVYVDGT</sequence>
<evidence type="ECO:0000313" key="1">
    <source>
        <dbReference type="EMBL" id="KDP20568.1"/>
    </source>
</evidence>
<dbReference type="EMBL" id="KK915782">
    <property type="protein sequence ID" value="KDP20568.1"/>
    <property type="molecule type" value="Genomic_DNA"/>
</dbReference>
<reference evidence="1 2" key="1">
    <citation type="journal article" date="2014" name="PLoS ONE">
        <title>Global Analysis of Gene Expression Profiles in Physic Nut (Jatropha curcas L.) Seedlings Exposed to Salt Stress.</title>
        <authorList>
            <person name="Zhang L."/>
            <person name="Zhang C."/>
            <person name="Wu P."/>
            <person name="Chen Y."/>
            <person name="Li M."/>
            <person name="Jiang H."/>
            <person name="Wu G."/>
        </authorList>
    </citation>
    <scope>NUCLEOTIDE SEQUENCE [LARGE SCALE GENOMIC DNA]</scope>
    <source>
        <strain evidence="2">cv. GZQX0401</strain>
        <tissue evidence="1">Young leaves</tissue>
    </source>
</reference>
<keyword evidence="2" id="KW-1185">Reference proteome</keyword>
<protein>
    <submittedName>
        <fullName evidence="1">Uncharacterized protein</fullName>
    </submittedName>
</protein>
<evidence type="ECO:0000313" key="2">
    <source>
        <dbReference type="Proteomes" id="UP000027138"/>
    </source>
</evidence>
<proteinExistence type="predicted"/>
<dbReference type="AlphaFoldDB" id="A0A067JCU1"/>
<gene>
    <name evidence="1" type="ORF">JCGZ_04176</name>
</gene>
<accession>A0A067JCU1</accession>
<dbReference type="Proteomes" id="UP000027138">
    <property type="component" value="Unassembled WGS sequence"/>
</dbReference>
<name>A0A067JCU1_JATCU</name>
<organism evidence="1 2">
    <name type="scientific">Jatropha curcas</name>
    <name type="common">Barbados nut</name>
    <dbReference type="NCBI Taxonomy" id="180498"/>
    <lineage>
        <taxon>Eukaryota</taxon>
        <taxon>Viridiplantae</taxon>
        <taxon>Streptophyta</taxon>
        <taxon>Embryophyta</taxon>
        <taxon>Tracheophyta</taxon>
        <taxon>Spermatophyta</taxon>
        <taxon>Magnoliopsida</taxon>
        <taxon>eudicotyledons</taxon>
        <taxon>Gunneridae</taxon>
        <taxon>Pentapetalae</taxon>
        <taxon>rosids</taxon>
        <taxon>fabids</taxon>
        <taxon>Malpighiales</taxon>
        <taxon>Euphorbiaceae</taxon>
        <taxon>Crotonoideae</taxon>
        <taxon>Jatropheae</taxon>
        <taxon>Jatropha</taxon>
    </lineage>
</organism>